<evidence type="ECO:0000256" key="1">
    <source>
        <dbReference type="ARBA" id="ARBA00010617"/>
    </source>
</evidence>
<dbReference type="GO" id="GO:0005506">
    <property type="term" value="F:iron ion binding"/>
    <property type="evidence" value="ECO:0007669"/>
    <property type="project" value="InterPro"/>
</dbReference>
<evidence type="ECO:0000313" key="5">
    <source>
        <dbReference type="Proteomes" id="UP000502706"/>
    </source>
</evidence>
<keyword evidence="2" id="KW-0479">Metal-binding</keyword>
<keyword evidence="2" id="KW-0349">Heme</keyword>
<dbReference type="PANTHER" id="PTHR46696:SF1">
    <property type="entry name" value="CYTOCHROME P450 YJIB-RELATED"/>
    <property type="match status" value="1"/>
</dbReference>
<gene>
    <name evidence="4" type="ORF">GBA65_15360</name>
</gene>
<dbReference type="GO" id="GO:0004497">
    <property type="term" value="F:monooxygenase activity"/>
    <property type="evidence" value="ECO:0007669"/>
    <property type="project" value="UniProtKB-KW"/>
</dbReference>
<protein>
    <submittedName>
        <fullName evidence="4">Cytochrome P450</fullName>
    </submittedName>
</protein>
<evidence type="ECO:0000256" key="3">
    <source>
        <dbReference type="SAM" id="MobiDB-lite"/>
    </source>
</evidence>
<dbReference type="GO" id="GO:0016705">
    <property type="term" value="F:oxidoreductase activity, acting on paired donors, with incorporation or reduction of molecular oxygen"/>
    <property type="evidence" value="ECO:0007669"/>
    <property type="project" value="InterPro"/>
</dbReference>
<dbReference type="InterPro" id="IPR036396">
    <property type="entry name" value="Cyt_P450_sf"/>
</dbReference>
<dbReference type="GO" id="GO:0020037">
    <property type="term" value="F:heme binding"/>
    <property type="evidence" value="ECO:0007669"/>
    <property type="project" value="InterPro"/>
</dbReference>
<dbReference type="InterPro" id="IPR017972">
    <property type="entry name" value="Cyt_P450_CS"/>
</dbReference>
<proteinExistence type="inferred from homology"/>
<dbReference type="EMBL" id="CP045121">
    <property type="protein sequence ID" value="QIN79678.1"/>
    <property type="molecule type" value="Genomic_DNA"/>
</dbReference>
<keyword evidence="2" id="KW-0408">Iron</keyword>
<dbReference type="Gene3D" id="1.10.630.10">
    <property type="entry name" value="Cytochrome P450"/>
    <property type="match status" value="1"/>
</dbReference>
<keyword evidence="2" id="KW-0560">Oxidoreductase</keyword>
<dbReference type="CDD" id="cd00302">
    <property type="entry name" value="cytochrome_P450"/>
    <property type="match status" value="1"/>
</dbReference>
<sequence length="416" mass="46377">MSEEVSRTASEKNGDRSRCPVDHAALSQRKTTRSFEPAGRPVERDPEGVWHVRGFSQARAVLRSADTKQAGFNAEALEKLPQRMRPPILYQEGQPHHEQRRQTARFFSPKTVSENYRGLMEELAEAAIRKLRRERRADLDALSMDLAVGVAGRVVGLTESRVPGMARRLDAFFEGDVTGFGWSPRALLGFARNQARVAAFFYLDVKPAIEARKKEPREDVISHLLSRGYGDAEILTECITYGAAGMATTREFISIAAWHMLEQPALRERYLRGDEGERHDVLGEILRLEPVVGRLYRRATADLRLEDGGETITIPRGGLIALDTYAVNADEAAVGECPLALVPGRKLRAERVGPAVMSFGDGHHRCPGFYVALRESDVFLTRLLSLEGLRIDRKPSVSWNELIAGYELRGFTVALA</sequence>
<dbReference type="AlphaFoldDB" id="A0A6G8PZT1"/>
<keyword evidence="2" id="KW-0503">Monooxygenase</keyword>
<dbReference type="Proteomes" id="UP000502706">
    <property type="component" value="Chromosome"/>
</dbReference>
<dbReference type="Pfam" id="PF00067">
    <property type="entry name" value="p450"/>
    <property type="match status" value="1"/>
</dbReference>
<feature type="region of interest" description="Disordered" evidence="3">
    <location>
        <begin position="1"/>
        <end position="46"/>
    </location>
</feature>
<dbReference type="PANTHER" id="PTHR46696">
    <property type="entry name" value="P450, PUTATIVE (EUROFUNG)-RELATED"/>
    <property type="match status" value="1"/>
</dbReference>
<evidence type="ECO:0000313" key="4">
    <source>
        <dbReference type="EMBL" id="QIN79678.1"/>
    </source>
</evidence>
<dbReference type="RefSeq" id="WP_166397352.1">
    <property type="nucleotide sequence ID" value="NZ_CP045121.1"/>
</dbReference>
<reference evidence="4 5" key="1">
    <citation type="submission" date="2019-10" db="EMBL/GenBank/DDBJ databases">
        <title>Rubrobacter sp nov SCSIO 52915 isolated from a deep-sea sediment in the South China Sea.</title>
        <authorList>
            <person name="Chen R.W."/>
        </authorList>
    </citation>
    <scope>NUCLEOTIDE SEQUENCE [LARGE SCALE GENOMIC DNA]</scope>
    <source>
        <strain evidence="4 5">SCSIO 52915</strain>
    </source>
</reference>
<feature type="compositionally biased region" description="Basic and acidic residues" evidence="3">
    <location>
        <begin position="1"/>
        <end position="21"/>
    </location>
</feature>
<organism evidence="4 5">
    <name type="scientific">Rubrobacter marinus</name>
    <dbReference type="NCBI Taxonomy" id="2653852"/>
    <lineage>
        <taxon>Bacteria</taxon>
        <taxon>Bacillati</taxon>
        <taxon>Actinomycetota</taxon>
        <taxon>Rubrobacteria</taxon>
        <taxon>Rubrobacterales</taxon>
        <taxon>Rubrobacteraceae</taxon>
        <taxon>Rubrobacter</taxon>
    </lineage>
</organism>
<accession>A0A6G8PZT1</accession>
<dbReference type="PROSITE" id="PS00086">
    <property type="entry name" value="CYTOCHROME_P450"/>
    <property type="match status" value="1"/>
</dbReference>
<evidence type="ECO:0000256" key="2">
    <source>
        <dbReference type="RuleBase" id="RU000461"/>
    </source>
</evidence>
<dbReference type="SUPFAM" id="SSF48264">
    <property type="entry name" value="Cytochrome P450"/>
    <property type="match status" value="1"/>
</dbReference>
<keyword evidence="5" id="KW-1185">Reference proteome</keyword>
<comment type="similarity">
    <text evidence="1 2">Belongs to the cytochrome P450 family.</text>
</comment>
<dbReference type="KEGG" id="rmar:GBA65_15360"/>
<dbReference type="InterPro" id="IPR001128">
    <property type="entry name" value="Cyt_P450"/>
</dbReference>
<name>A0A6G8PZT1_9ACTN</name>